<gene>
    <name evidence="1" type="ORF">BO95DRAFT_23855</name>
</gene>
<name>A0ACD1GIJ3_9EURO</name>
<proteinExistence type="predicted"/>
<keyword evidence="2" id="KW-1185">Reference proteome</keyword>
<reference evidence="1" key="1">
    <citation type="submission" date="2018-02" db="EMBL/GenBank/DDBJ databases">
        <title>The genomes of Aspergillus section Nigri reveals drivers in fungal speciation.</title>
        <authorList>
            <consortium name="DOE Joint Genome Institute"/>
            <person name="Vesth T.C."/>
            <person name="Nybo J."/>
            <person name="Theobald S."/>
            <person name="Brandl J."/>
            <person name="Frisvad J.C."/>
            <person name="Nielsen K.F."/>
            <person name="Lyhne E.K."/>
            <person name="Kogle M.E."/>
            <person name="Kuo A."/>
            <person name="Riley R."/>
            <person name="Clum A."/>
            <person name="Nolan M."/>
            <person name="Lipzen A."/>
            <person name="Salamov A."/>
            <person name="Henrissat B."/>
            <person name="Wiebenga A."/>
            <person name="De vries R.P."/>
            <person name="Grigoriev I.V."/>
            <person name="Mortensen U.H."/>
            <person name="Andersen M.R."/>
            <person name="Baker S.E."/>
        </authorList>
    </citation>
    <scope>NUCLEOTIDE SEQUENCE</scope>
    <source>
        <strain evidence="1">CBS 621.78</strain>
    </source>
</reference>
<dbReference type="EMBL" id="KZ825320">
    <property type="protein sequence ID" value="RAH48997.1"/>
    <property type="molecule type" value="Genomic_DNA"/>
</dbReference>
<accession>A0ACD1GIJ3</accession>
<dbReference type="Proteomes" id="UP000249057">
    <property type="component" value="Unassembled WGS sequence"/>
</dbReference>
<evidence type="ECO:0000313" key="1">
    <source>
        <dbReference type="EMBL" id="RAH48997.1"/>
    </source>
</evidence>
<organism evidence="1 2">
    <name type="scientific">Aspergillus brunneoviolaceus CBS 621.78</name>
    <dbReference type="NCBI Taxonomy" id="1450534"/>
    <lineage>
        <taxon>Eukaryota</taxon>
        <taxon>Fungi</taxon>
        <taxon>Dikarya</taxon>
        <taxon>Ascomycota</taxon>
        <taxon>Pezizomycotina</taxon>
        <taxon>Eurotiomycetes</taxon>
        <taxon>Eurotiomycetidae</taxon>
        <taxon>Eurotiales</taxon>
        <taxon>Aspergillaceae</taxon>
        <taxon>Aspergillus</taxon>
        <taxon>Aspergillus subgen. Circumdati</taxon>
    </lineage>
</organism>
<protein>
    <submittedName>
        <fullName evidence="1">Uncharacterized protein</fullName>
    </submittedName>
</protein>
<sequence>MSQIIRRPCREYKAIIRSLRNYRRRTILGRRTQLEPEVATSRVIRARATYWASARNCTGAGGNQHENIKFRFKIHARTPTIFQATSLATGILPFCSTHPTRLCLPFSVPGRAATDKRQGTGKSSSPMLPASPV</sequence>
<evidence type="ECO:0000313" key="2">
    <source>
        <dbReference type="Proteomes" id="UP000249057"/>
    </source>
</evidence>